<name>A0ABV0F2L4_9ENTE</name>
<protein>
    <recommendedName>
        <fullName evidence="1">Thioredoxin-like fold domain-containing protein</fullName>
    </recommendedName>
</protein>
<feature type="domain" description="Thioredoxin-like fold" evidence="1">
    <location>
        <begin position="15"/>
        <end position="171"/>
    </location>
</feature>
<evidence type="ECO:0000313" key="2">
    <source>
        <dbReference type="EMBL" id="MEO1782296.1"/>
    </source>
</evidence>
<dbReference type="EMBL" id="MAEI02000001">
    <property type="protein sequence ID" value="MEO1782296.1"/>
    <property type="molecule type" value="Genomic_DNA"/>
</dbReference>
<comment type="caution">
    <text evidence="2">The sequence shown here is derived from an EMBL/GenBank/DDBJ whole genome shotgun (WGS) entry which is preliminary data.</text>
</comment>
<organism evidence="2 3">
    <name type="scientific">Enterococcus diestrammenae</name>
    <dbReference type="NCBI Taxonomy" id="1155073"/>
    <lineage>
        <taxon>Bacteria</taxon>
        <taxon>Bacillati</taxon>
        <taxon>Bacillota</taxon>
        <taxon>Bacilli</taxon>
        <taxon>Lactobacillales</taxon>
        <taxon>Enterococcaceae</taxon>
        <taxon>Enterococcus</taxon>
    </lineage>
</organism>
<evidence type="ECO:0000313" key="3">
    <source>
        <dbReference type="Proteomes" id="UP001429357"/>
    </source>
</evidence>
<dbReference type="Gene3D" id="3.40.30.10">
    <property type="entry name" value="Glutaredoxin"/>
    <property type="match status" value="1"/>
</dbReference>
<reference evidence="2" key="2">
    <citation type="submission" date="2024-02" db="EMBL/GenBank/DDBJ databases">
        <title>The Genome Sequence of Enterococcus diestrammenae JM9A.</title>
        <authorList>
            <person name="Earl A."/>
            <person name="Manson A."/>
            <person name="Gilmore M."/>
            <person name="Sanders J."/>
            <person name="Shea T."/>
            <person name="Howe W."/>
            <person name="Livny J."/>
            <person name="Cuomo C."/>
            <person name="Neafsey D."/>
            <person name="Birren B."/>
        </authorList>
    </citation>
    <scope>NUCLEOTIDE SEQUENCE</scope>
    <source>
        <strain evidence="2">JM9A</strain>
    </source>
</reference>
<evidence type="ECO:0000259" key="1">
    <source>
        <dbReference type="Pfam" id="PF13462"/>
    </source>
</evidence>
<dbReference type="RefSeq" id="WP_161868883.1">
    <property type="nucleotide sequence ID" value="NZ_MAEI02000001.1"/>
</dbReference>
<dbReference type="InterPro" id="IPR036249">
    <property type="entry name" value="Thioredoxin-like_sf"/>
</dbReference>
<keyword evidence="3" id="KW-1185">Reference proteome</keyword>
<sequence>MDITIIKPQATNKTDGIKIGNPQAPHLLLEFLNLRCPYCRQWYQKANPLLTEAVAAGQLYRVIKLLDKDKESLQRGNVMHQFVPKDDPEATLAAIEKIFATQDTWGTLSLEEVAEFAQNQLELAPAQDLHTSAAIQKEAASARIQFVPTLILDDHIFDESIEIAELSTYLD</sequence>
<dbReference type="Pfam" id="PF13462">
    <property type="entry name" value="Thioredoxin_4"/>
    <property type="match status" value="1"/>
</dbReference>
<accession>A0ABV0F2L4</accession>
<reference evidence="2" key="1">
    <citation type="submission" date="2016-06" db="EMBL/GenBank/DDBJ databases">
        <authorList>
            <person name="Van Tyne D."/>
        </authorList>
    </citation>
    <scope>NUCLEOTIDE SEQUENCE</scope>
    <source>
        <strain evidence="2">JM9A</strain>
    </source>
</reference>
<dbReference type="InterPro" id="IPR012336">
    <property type="entry name" value="Thioredoxin-like_fold"/>
</dbReference>
<gene>
    <name evidence="2" type="ORF">BAU18_001889</name>
</gene>
<dbReference type="Proteomes" id="UP001429357">
    <property type="component" value="Unassembled WGS sequence"/>
</dbReference>
<proteinExistence type="predicted"/>
<dbReference type="Gene3D" id="1.10.1200.90">
    <property type="entry name" value="DsbA-like domain"/>
    <property type="match status" value="1"/>
</dbReference>
<dbReference type="SUPFAM" id="SSF52833">
    <property type="entry name" value="Thioredoxin-like"/>
    <property type="match status" value="1"/>
</dbReference>